<dbReference type="InterPro" id="IPR052517">
    <property type="entry name" value="GlcG_carb_metab_protein"/>
</dbReference>
<dbReference type="EMBL" id="CP015518">
    <property type="protein sequence ID" value="APG23863.1"/>
    <property type="molecule type" value="Genomic_DNA"/>
</dbReference>
<gene>
    <name evidence="1" type="ORF">A7E75_01610</name>
</gene>
<evidence type="ECO:0000313" key="2">
    <source>
        <dbReference type="Proteomes" id="UP000182264"/>
    </source>
</evidence>
<dbReference type="Gene3D" id="3.30.450.150">
    <property type="entry name" value="Haem-degrading domain"/>
    <property type="match status" value="1"/>
</dbReference>
<protein>
    <recommendedName>
        <fullName evidence="3">ATP:cob(I)alamin adenosyltransferase</fullName>
    </recommendedName>
</protein>
<dbReference type="Pfam" id="PF03928">
    <property type="entry name" value="HbpS-like"/>
    <property type="match status" value="1"/>
</dbReference>
<keyword evidence="2" id="KW-1185">Reference proteome</keyword>
<dbReference type="Proteomes" id="UP000182264">
    <property type="component" value="Chromosome"/>
</dbReference>
<accession>A0A1L3GD47</accession>
<sequence>MKMNLKTALRMISASQEKAEQLGVPVSIAVVDAGGNLVAQHRMDNAMLISQFLSLNKAYTSVATTMPTEELARHTQPGGPFFGVHTCQAASGICIFGGGYPVSDEGCIAGGIGVSGGSSEEDRAIAAAGRDAFEVAAGR</sequence>
<dbReference type="RefSeq" id="WP_072285676.1">
    <property type="nucleotide sequence ID" value="NZ_CP015455.1"/>
</dbReference>
<dbReference type="KEGG" id="pace:A6070_10225"/>
<dbReference type="PANTHER" id="PTHR34309:SF1">
    <property type="entry name" value="PROTEIN GLCG"/>
    <property type="match status" value="1"/>
</dbReference>
<dbReference type="AlphaFoldDB" id="A0A1L3GD47"/>
<dbReference type="SUPFAM" id="SSF143744">
    <property type="entry name" value="GlcG-like"/>
    <property type="match status" value="1"/>
</dbReference>
<evidence type="ECO:0000313" key="1">
    <source>
        <dbReference type="EMBL" id="APG23863.1"/>
    </source>
</evidence>
<evidence type="ECO:0008006" key="3">
    <source>
        <dbReference type="Google" id="ProtNLM"/>
    </source>
</evidence>
<reference evidence="1 2" key="1">
    <citation type="journal article" date="2017" name="Genome Announc.">
        <title>Complete Genome Sequences of Two Acetylene-Fermenting Pelobacter acetylenicus Strains.</title>
        <authorList>
            <person name="Sutton J.M."/>
            <person name="Baesman S.M."/>
            <person name="Fierst J.L."/>
            <person name="Poret-Peterson A.T."/>
            <person name="Oremland R.S."/>
            <person name="Dunlap D.S."/>
            <person name="Akob D.M."/>
        </authorList>
    </citation>
    <scope>NUCLEOTIDE SEQUENCE [LARGE SCALE GENOMIC DNA]</scope>
    <source>
        <strain evidence="1 2">DSM 3247</strain>
    </source>
</reference>
<name>A0A1L3GD47_SYNAC</name>
<proteinExistence type="predicted"/>
<organism evidence="1 2">
    <name type="scientific">Syntrophotalea acetylenica</name>
    <name type="common">Pelobacter acetylenicus</name>
    <dbReference type="NCBI Taxonomy" id="29542"/>
    <lineage>
        <taxon>Bacteria</taxon>
        <taxon>Pseudomonadati</taxon>
        <taxon>Thermodesulfobacteriota</taxon>
        <taxon>Desulfuromonadia</taxon>
        <taxon>Desulfuromonadales</taxon>
        <taxon>Syntrophotaleaceae</taxon>
        <taxon>Syntrophotalea</taxon>
    </lineage>
</organism>
<dbReference type="OrthoDB" id="9815788at2"/>
<dbReference type="InterPro" id="IPR005624">
    <property type="entry name" value="PduO/GlcC-like"/>
</dbReference>
<dbReference type="InterPro" id="IPR038084">
    <property type="entry name" value="PduO/GlcC-like_sf"/>
</dbReference>
<dbReference type="PANTHER" id="PTHR34309">
    <property type="entry name" value="SLR1406 PROTEIN"/>
    <property type="match status" value="1"/>
</dbReference>
<dbReference type="STRING" id="29542.A6070_10225"/>